<dbReference type="AlphaFoldDB" id="A0A0V7ZC66"/>
<dbReference type="GO" id="GO:0003677">
    <property type="term" value="F:DNA binding"/>
    <property type="evidence" value="ECO:0007669"/>
    <property type="project" value="UniProtKB-KW"/>
</dbReference>
<dbReference type="EMBL" id="LMTZ01000162">
    <property type="protein sequence ID" value="KST62104.1"/>
    <property type="molecule type" value="Genomic_DNA"/>
</dbReference>
<evidence type="ECO:0000313" key="6">
    <source>
        <dbReference type="Proteomes" id="UP000053372"/>
    </source>
</evidence>
<dbReference type="PANTHER" id="PTHR33154:SF35">
    <property type="entry name" value="TRANSCRIPTIONAL REGULATOR, ARSR FAMILY"/>
    <property type="match status" value="1"/>
</dbReference>
<dbReference type="CDD" id="cd00090">
    <property type="entry name" value="HTH_ARSR"/>
    <property type="match status" value="1"/>
</dbReference>
<dbReference type="GO" id="GO:0003700">
    <property type="term" value="F:DNA-binding transcription factor activity"/>
    <property type="evidence" value="ECO:0007669"/>
    <property type="project" value="InterPro"/>
</dbReference>
<gene>
    <name evidence="5" type="ORF">BC008_37270</name>
</gene>
<dbReference type="NCBIfam" id="NF033788">
    <property type="entry name" value="HTH_metalloreg"/>
    <property type="match status" value="1"/>
</dbReference>
<dbReference type="Pfam" id="PF01022">
    <property type="entry name" value="HTH_5"/>
    <property type="match status" value="1"/>
</dbReference>
<accession>A0A0V7ZC66</accession>
<dbReference type="InterPro" id="IPR036390">
    <property type="entry name" value="WH_DNA-bd_sf"/>
</dbReference>
<dbReference type="Proteomes" id="UP000053372">
    <property type="component" value="Unassembled WGS sequence"/>
</dbReference>
<comment type="caution">
    <text evidence="5">The sequence shown here is derived from an EMBL/GenBank/DDBJ whole genome shotgun (WGS) entry which is preliminary data.</text>
</comment>
<keyword evidence="1" id="KW-0805">Transcription regulation</keyword>
<evidence type="ECO:0000256" key="1">
    <source>
        <dbReference type="ARBA" id="ARBA00023015"/>
    </source>
</evidence>
<dbReference type="PROSITE" id="PS50987">
    <property type="entry name" value="HTH_ARSR_2"/>
    <property type="match status" value="1"/>
</dbReference>
<dbReference type="PRINTS" id="PR00778">
    <property type="entry name" value="HTHARSR"/>
</dbReference>
<dbReference type="PANTHER" id="PTHR33154">
    <property type="entry name" value="TRANSCRIPTIONAL REGULATOR, ARSR FAMILY"/>
    <property type="match status" value="1"/>
</dbReference>
<dbReference type="RefSeq" id="WP_027841331.1">
    <property type="nucleotide sequence ID" value="NZ_LMTZ01000162.1"/>
</dbReference>
<proteinExistence type="predicted"/>
<dbReference type="Pfam" id="PF09860">
    <property type="entry name" value="DUF2087"/>
    <property type="match status" value="1"/>
</dbReference>
<evidence type="ECO:0000313" key="5">
    <source>
        <dbReference type="EMBL" id="KST62104.1"/>
    </source>
</evidence>
<organism evidence="5 6">
    <name type="scientific">Mastigocoleus testarum BC008</name>
    <dbReference type="NCBI Taxonomy" id="371196"/>
    <lineage>
        <taxon>Bacteria</taxon>
        <taxon>Bacillati</taxon>
        <taxon>Cyanobacteriota</taxon>
        <taxon>Cyanophyceae</taxon>
        <taxon>Nostocales</taxon>
        <taxon>Hapalosiphonaceae</taxon>
        <taxon>Mastigocoleus</taxon>
    </lineage>
</organism>
<feature type="domain" description="HTH arsR-type" evidence="4">
    <location>
        <begin position="1"/>
        <end position="95"/>
    </location>
</feature>
<evidence type="ECO:0000256" key="3">
    <source>
        <dbReference type="ARBA" id="ARBA00023163"/>
    </source>
</evidence>
<dbReference type="OrthoDB" id="529288at2"/>
<dbReference type="InterPro" id="IPR051081">
    <property type="entry name" value="HTH_MetalResp_TranReg"/>
</dbReference>
<dbReference type="InterPro" id="IPR018656">
    <property type="entry name" value="DUF2087"/>
</dbReference>
<evidence type="ECO:0000256" key="2">
    <source>
        <dbReference type="ARBA" id="ARBA00023125"/>
    </source>
</evidence>
<dbReference type="Gene3D" id="1.10.10.10">
    <property type="entry name" value="Winged helix-like DNA-binding domain superfamily/Winged helix DNA-binding domain"/>
    <property type="match status" value="1"/>
</dbReference>
<keyword evidence="3" id="KW-0804">Transcription</keyword>
<keyword evidence="2" id="KW-0238">DNA-binding</keyword>
<dbReference type="InterPro" id="IPR011991">
    <property type="entry name" value="ArsR-like_HTH"/>
</dbReference>
<sequence>MTKEQFQTLLRFFKVMGDESRLKIVGILANQECSVEELAALLQLKEPTVSHHLSKLKQLNLVTMRPEGNTHLYQLDNQALSTISRDVFVPEKIASLVVDIDKKAWESKVLRTYLVEEEKTVTNHNHKQHLKDIPASRKKRLVILKWLVNKFEVGVKYPESTVDEILKHYYPDSTIIKEELIANNLMQRERESMIYWRT</sequence>
<dbReference type="InterPro" id="IPR036388">
    <property type="entry name" value="WH-like_DNA-bd_sf"/>
</dbReference>
<name>A0A0V7ZC66_9CYAN</name>
<protein>
    <submittedName>
        <fullName evidence="5">ArsR family transcriptional regulator</fullName>
    </submittedName>
</protein>
<keyword evidence="6" id="KW-1185">Reference proteome</keyword>
<dbReference type="SMART" id="SM00418">
    <property type="entry name" value="HTH_ARSR"/>
    <property type="match status" value="1"/>
</dbReference>
<evidence type="ECO:0000259" key="4">
    <source>
        <dbReference type="PROSITE" id="PS50987"/>
    </source>
</evidence>
<dbReference type="SUPFAM" id="SSF46785">
    <property type="entry name" value="Winged helix' DNA-binding domain"/>
    <property type="match status" value="1"/>
</dbReference>
<reference evidence="5 6" key="1">
    <citation type="journal article" date="2015" name="Genome Announc.">
        <title>Draft Genome of the Euendolithic (true boring) Cyanobacterium Mastigocoleus testarum strain BC008.</title>
        <authorList>
            <person name="Guida B.S."/>
            <person name="Garcia-Pichel F."/>
        </authorList>
    </citation>
    <scope>NUCLEOTIDE SEQUENCE [LARGE SCALE GENOMIC DNA]</scope>
    <source>
        <strain evidence="5 6">BC008</strain>
    </source>
</reference>
<dbReference type="InterPro" id="IPR001845">
    <property type="entry name" value="HTH_ArsR_DNA-bd_dom"/>
</dbReference>